<gene>
    <name evidence="2" type="ORF">B296_00028361</name>
</gene>
<evidence type="ECO:0000313" key="2">
    <source>
        <dbReference type="EMBL" id="RRT53431.1"/>
    </source>
</evidence>
<comment type="caution">
    <text evidence="2">The sequence shown here is derived from an EMBL/GenBank/DDBJ whole genome shotgun (WGS) entry which is preliminary data.</text>
</comment>
<proteinExistence type="predicted"/>
<sequence length="91" mass="9778">MLGEVQEDLDGGRGGLGSSPRVGVLATSGPPSSTIMMREEAVDVLVSSTWSEPICARLSRCFQSGNVELARCHLHKDRGQEKFPDLVPPMP</sequence>
<organism evidence="2 3">
    <name type="scientific">Ensete ventricosum</name>
    <name type="common">Abyssinian banana</name>
    <name type="synonym">Musa ensete</name>
    <dbReference type="NCBI Taxonomy" id="4639"/>
    <lineage>
        <taxon>Eukaryota</taxon>
        <taxon>Viridiplantae</taxon>
        <taxon>Streptophyta</taxon>
        <taxon>Embryophyta</taxon>
        <taxon>Tracheophyta</taxon>
        <taxon>Spermatophyta</taxon>
        <taxon>Magnoliopsida</taxon>
        <taxon>Liliopsida</taxon>
        <taxon>Zingiberales</taxon>
        <taxon>Musaceae</taxon>
        <taxon>Ensete</taxon>
    </lineage>
</organism>
<evidence type="ECO:0000313" key="3">
    <source>
        <dbReference type="Proteomes" id="UP000287651"/>
    </source>
</evidence>
<dbReference type="Proteomes" id="UP000287651">
    <property type="component" value="Unassembled WGS sequence"/>
</dbReference>
<feature type="region of interest" description="Disordered" evidence="1">
    <location>
        <begin position="1"/>
        <end position="31"/>
    </location>
</feature>
<name>A0A426YNY8_ENSVE</name>
<protein>
    <submittedName>
        <fullName evidence="2">Uncharacterized protein</fullName>
    </submittedName>
</protein>
<accession>A0A426YNY8</accession>
<dbReference type="AlphaFoldDB" id="A0A426YNY8"/>
<reference evidence="2 3" key="1">
    <citation type="journal article" date="2014" name="Agronomy (Basel)">
        <title>A Draft Genome Sequence for Ensete ventricosum, the Drought-Tolerant Tree Against Hunger.</title>
        <authorList>
            <person name="Harrison J."/>
            <person name="Moore K.A."/>
            <person name="Paszkiewicz K."/>
            <person name="Jones T."/>
            <person name="Grant M."/>
            <person name="Ambacheew D."/>
            <person name="Muzemil S."/>
            <person name="Studholme D.J."/>
        </authorList>
    </citation>
    <scope>NUCLEOTIDE SEQUENCE [LARGE SCALE GENOMIC DNA]</scope>
</reference>
<dbReference type="EMBL" id="AMZH03011145">
    <property type="protein sequence ID" value="RRT53431.1"/>
    <property type="molecule type" value="Genomic_DNA"/>
</dbReference>
<evidence type="ECO:0000256" key="1">
    <source>
        <dbReference type="SAM" id="MobiDB-lite"/>
    </source>
</evidence>